<dbReference type="GO" id="GO:0004252">
    <property type="term" value="F:serine-type endopeptidase activity"/>
    <property type="evidence" value="ECO:0007669"/>
    <property type="project" value="TreeGrafter"/>
</dbReference>
<dbReference type="GO" id="GO:0006508">
    <property type="term" value="P:proteolysis"/>
    <property type="evidence" value="ECO:0007669"/>
    <property type="project" value="InterPro"/>
</dbReference>
<organism evidence="3 4">
    <name type="scientific">Flavobacterium degerlachei</name>
    <dbReference type="NCBI Taxonomy" id="229203"/>
    <lineage>
        <taxon>Bacteria</taxon>
        <taxon>Pseudomonadati</taxon>
        <taxon>Bacteroidota</taxon>
        <taxon>Flavobacteriia</taxon>
        <taxon>Flavobacteriales</taxon>
        <taxon>Flavobacteriaceae</taxon>
        <taxon>Flavobacterium</taxon>
    </lineage>
</organism>
<dbReference type="EMBL" id="FNMV01000014">
    <property type="protein sequence ID" value="SDX74913.1"/>
    <property type="molecule type" value="Genomic_DNA"/>
</dbReference>
<keyword evidence="4" id="KW-1185">Reference proteome</keyword>
<dbReference type="SUPFAM" id="SSF53474">
    <property type="entry name" value="alpha/beta-Hydrolases"/>
    <property type="match status" value="1"/>
</dbReference>
<reference evidence="4" key="1">
    <citation type="submission" date="2016-10" db="EMBL/GenBank/DDBJ databases">
        <authorList>
            <person name="Varghese N."/>
            <person name="Submissions S."/>
        </authorList>
    </citation>
    <scope>NUCLEOTIDE SEQUENCE [LARGE SCALE GENOMIC DNA]</scope>
    <source>
        <strain evidence="4">DSM 15718</strain>
    </source>
</reference>
<evidence type="ECO:0000259" key="2">
    <source>
        <dbReference type="Pfam" id="PF00326"/>
    </source>
</evidence>
<proteinExistence type="predicted"/>
<dbReference type="SUPFAM" id="SSF69304">
    <property type="entry name" value="Tricorn protease N-terminal domain"/>
    <property type="match status" value="1"/>
</dbReference>
<dbReference type="InterPro" id="IPR011042">
    <property type="entry name" value="6-blade_b-propeller_TolB-like"/>
</dbReference>
<dbReference type="Pfam" id="PF00326">
    <property type="entry name" value="Peptidase_S9"/>
    <property type="match status" value="1"/>
</dbReference>
<dbReference type="Gene3D" id="3.40.50.1820">
    <property type="entry name" value="alpha/beta hydrolase"/>
    <property type="match status" value="1"/>
</dbReference>
<protein>
    <submittedName>
        <fullName evidence="3">Dipeptidyl aminopeptidase/acylaminoacyl peptidase</fullName>
    </submittedName>
</protein>
<dbReference type="AlphaFoldDB" id="A0A1H3E841"/>
<keyword evidence="3" id="KW-0031">Aminopeptidase</keyword>
<name>A0A1H3E841_9FLAO</name>
<evidence type="ECO:0000256" key="1">
    <source>
        <dbReference type="ARBA" id="ARBA00022801"/>
    </source>
</evidence>
<dbReference type="InterPro" id="IPR001375">
    <property type="entry name" value="Peptidase_S9_cat"/>
</dbReference>
<evidence type="ECO:0000313" key="4">
    <source>
        <dbReference type="Proteomes" id="UP000198569"/>
    </source>
</evidence>
<dbReference type="PANTHER" id="PTHR42776:SF27">
    <property type="entry name" value="DIPEPTIDYL PEPTIDASE FAMILY MEMBER 6"/>
    <property type="match status" value="1"/>
</dbReference>
<dbReference type="PANTHER" id="PTHR42776">
    <property type="entry name" value="SERINE PEPTIDASE S9 FAMILY MEMBER"/>
    <property type="match status" value="1"/>
</dbReference>
<dbReference type="InterPro" id="IPR029058">
    <property type="entry name" value="AB_hydrolase_fold"/>
</dbReference>
<sequence>MLRLQLIPFLLFILPLVTCPTWGQLGKKKQLTPSDYHLWGELQFDKLAADGKWASYRMGYQSGEDTLFVRNTESLKTYAFPAANNTAFSGNKWFACQIDQELRLLNLITGKLETIADVSQYAFSADASKLVLLKKPNTGESTLVIRQPEGNVIEKINGVSYFKISPTAKELVYSENRDNKNAVGLLSLGKVCRNTFIIKNSDANFHDFTWQDSGRAFAFFSRSAPDAPIDGIFYYNLDNKTVLSLDPKTQSGFPTDANIVNNSSYRLSISDDLQKVFFAIKSDPTQQQTKTDSDVELWNGNAKWIYPMQQKWGQFQEYPHLAVWYPMEHRFEPISTTALPKVILTGNQQYAILSNPQDYEPQFEYEGPRDYYIVDLATGEKNLLLRKHSTYSSDILPSPCGKYITYFKEKNWWVYDIATKTHTNITLNVMEKFEGKIQKLYDDSAFGNPGWSNNDNEILIYDQFDIWAIKPDGTSYKRLTHGREKQIQFRIPQTYNGVGLKENFDGWKSNFINLEKELVLKAEGSDGQSGYFKWKSGYEEKPIVYGPHHIDQFTYSEKEQNFIYQEQNFDRSPQLMFQKGTVTPKLLFQSNPHQKKYSWGKSELIEYRNSKGIHLKGALFYPADYNPQKKYPMIVHIYEKQSNELHHYVNPSQFTEDGFNATAFTTQGYFVLYPDIQLEIGNPGIAAADCVVSATKEIISRGLVNPEKIGLIGHSFGGYETSFIITQTGLFAAAVAGAGITDINSFYLTVGWDTGKPDMWRFQNLQWQMNKSPFEDPQAFNRNSPVVGADKITTPLLLWAGKEDRHVDWHQSVEFYLALRRLNKKHMMLLYPNERHAIMKQTNQKDLFERVQQWFRYYLKDELPSSWISQGIK</sequence>
<dbReference type="GO" id="GO:0004177">
    <property type="term" value="F:aminopeptidase activity"/>
    <property type="evidence" value="ECO:0007669"/>
    <property type="project" value="UniProtKB-KW"/>
</dbReference>
<feature type="domain" description="Peptidase S9 prolyl oligopeptidase catalytic" evidence="2">
    <location>
        <begin position="691"/>
        <end position="861"/>
    </location>
</feature>
<keyword evidence="1" id="KW-0378">Hydrolase</keyword>
<accession>A0A1H3E841</accession>
<keyword evidence="3" id="KW-0645">Protease</keyword>
<gene>
    <name evidence="3" type="ORF">SAMN05444338_11472</name>
</gene>
<dbReference type="STRING" id="229203.SAMN05444338_11472"/>
<dbReference type="Proteomes" id="UP000198569">
    <property type="component" value="Unassembled WGS sequence"/>
</dbReference>
<evidence type="ECO:0000313" key="3">
    <source>
        <dbReference type="EMBL" id="SDX74913.1"/>
    </source>
</evidence>
<dbReference type="Gene3D" id="2.120.10.30">
    <property type="entry name" value="TolB, C-terminal domain"/>
    <property type="match status" value="1"/>
</dbReference>